<accession>A0A0N9NJT8</accession>
<dbReference type="Gene3D" id="3.40.50.1820">
    <property type="entry name" value="alpha/beta hydrolase"/>
    <property type="match status" value="1"/>
</dbReference>
<dbReference type="KEGG" id="goq:ACH46_17215"/>
<evidence type="ECO:0000313" key="6">
    <source>
        <dbReference type="Proteomes" id="UP000063789"/>
    </source>
</evidence>
<dbReference type="InterPro" id="IPR002018">
    <property type="entry name" value="CarbesteraseB"/>
</dbReference>
<dbReference type="Proteomes" id="UP000063789">
    <property type="component" value="Chromosome"/>
</dbReference>
<evidence type="ECO:0000313" key="5">
    <source>
        <dbReference type="EMBL" id="ALG85908.1"/>
    </source>
</evidence>
<keyword evidence="2 3" id="KW-0378">Hydrolase</keyword>
<comment type="similarity">
    <text evidence="1 3">Belongs to the type-B carboxylesterase/lipase family.</text>
</comment>
<dbReference type="OrthoDB" id="3199405at2"/>
<gene>
    <name evidence="5" type="ORF">ACH46_17215</name>
</gene>
<evidence type="ECO:0000256" key="3">
    <source>
        <dbReference type="RuleBase" id="RU361235"/>
    </source>
</evidence>
<dbReference type="EC" id="3.1.1.-" evidence="3"/>
<dbReference type="SMR" id="A0A0N9NJT8"/>
<sequence>MAVMETVVQTLDGAVEGKRGRLGRRGTVSWLGIPFAEPPVRQYRWRAPRPLTPWPGVRECFDYGNAPIQEKLFTARGAGRFQPRSEDCLTLNVFTPSTRSVTPRPVMVYFYGGAYILGGTSTPIYDGSYLARSRDVIVVTVNYRVGPLGFMDFSDYSTDERRFDSNLGLRDMVAGLEWVQRNIAEFGGDPDRVTIFGESAGGSAVLTLLSTPAAEGLFSRAISQSPAPDLVVTKENAQIFADEFVRLLKDPSRRKGAERDEPPLDPAEVARVVGDATALELLATGNKLLGFTRAAQMSDPIPFAPVIDGDYLPLRPVDAARAGKTLPVPTIIGNNKDEGELFVRFWKILPDSSQALVGIDDPEISEALQRLYPGRRDDVRLSADATFWTPTILFAGYHSAHAPTYVYRYDYAPTLLRASGIGATHATELFAVFGIYRDPIGAGLAAAGSWGSTKRITATLQSRWTWFARTGKPATDWPAYSVDDRRVMILDDPTRVEVDPDGERRAAWERVHLQVTG</sequence>
<dbReference type="AlphaFoldDB" id="A0A0N9NJT8"/>
<evidence type="ECO:0000256" key="1">
    <source>
        <dbReference type="ARBA" id="ARBA00005964"/>
    </source>
</evidence>
<evidence type="ECO:0000256" key="2">
    <source>
        <dbReference type="ARBA" id="ARBA00022801"/>
    </source>
</evidence>
<name>A0A0N9NJT8_9ACTN</name>
<dbReference type="PROSITE" id="PS00941">
    <property type="entry name" value="CARBOXYLESTERASE_B_2"/>
    <property type="match status" value="1"/>
</dbReference>
<dbReference type="RefSeq" id="WP_062394006.1">
    <property type="nucleotide sequence ID" value="NZ_CP011853.1"/>
</dbReference>
<evidence type="ECO:0000259" key="4">
    <source>
        <dbReference type="Pfam" id="PF00135"/>
    </source>
</evidence>
<feature type="domain" description="Carboxylesterase type B" evidence="4">
    <location>
        <begin position="5"/>
        <end position="501"/>
    </location>
</feature>
<dbReference type="ESTHER" id="9actn-a0a0n9njt8">
    <property type="family name" value="Carb_B_Bacteria"/>
</dbReference>
<dbReference type="PRINTS" id="PR00878">
    <property type="entry name" value="CHOLNESTRASE"/>
</dbReference>
<reference evidence="6" key="1">
    <citation type="submission" date="2015-06" db="EMBL/GenBank/DDBJ databases">
        <title>Complete genome sequence and metabolic analysis of phthalate degradation pathway in Gordonia sp. QH-11.</title>
        <authorList>
            <person name="Jin D."/>
            <person name="Kong X."/>
            <person name="Bai Z."/>
        </authorList>
    </citation>
    <scope>NUCLEOTIDE SEQUENCE [LARGE SCALE GENOMIC DNA]</scope>
    <source>
        <strain evidence="6">QH-11</strain>
    </source>
</reference>
<dbReference type="PANTHER" id="PTHR11559">
    <property type="entry name" value="CARBOXYLESTERASE"/>
    <property type="match status" value="1"/>
</dbReference>
<proteinExistence type="inferred from homology"/>
<dbReference type="InterPro" id="IPR000997">
    <property type="entry name" value="Cholinesterase"/>
</dbReference>
<organism evidence="5 6">
    <name type="scientific">Gordonia phthalatica</name>
    <dbReference type="NCBI Taxonomy" id="1136941"/>
    <lineage>
        <taxon>Bacteria</taxon>
        <taxon>Bacillati</taxon>
        <taxon>Actinomycetota</taxon>
        <taxon>Actinomycetes</taxon>
        <taxon>Mycobacteriales</taxon>
        <taxon>Gordoniaceae</taxon>
        <taxon>Gordonia</taxon>
    </lineage>
</organism>
<dbReference type="SUPFAM" id="SSF53474">
    <property type="entry name" value="alpha/beta-Hydrolases"/>
    <property type="match status" value="1"/>
</dbReference>
<dbReference type="STRING" id="1136941.ACH46_17215"/>
<dbReference type="PROSITE" id="PS00122">
    <property type="entry name" value="CARBOXYLESTERASE_B_1"/>
    <property type="match status" value="1"/>
</dbReference>
<dbReference type="InterPro" id="IPR019826">
    <property type="entry name" value="Carboxylesterase_B_AS"/>
</dbReference>
<dbReference type="InterPro" id="IPR019819">
    <property type="entry name" value="Carboxylesterase_B_CS"/>
</dbReference>
<protein>
    <recommendedName>
        <fullName evidence="3">Carboxylic ester hydrolase</fullName>
        <ecNumber evidence="3">3.1.1.-</ecNumber>
    </recommendedName>
</protein>
<reference evidence="5 6" key="2">
    <citation type="journal article" date="2017" name="Int. J. Syst. Evol. Microbiol.">
        <title>Gordonia phthalatica sp. nov., a di-n-butyl phthalate-degrading bacterium isolated from activated sludge.</title>
        <authorList>
            <person name="Jin D."/>
            <person name="Kong X."/>
            <person name="Jia M."/>
            <person name="Yu X."/>
            <person name="Wang X."/>
            <person name="Zhuang X."/>
            <person name="Deng Y."/>
            <person name="Bai Z."/>
        </authorList>
    </citation>
    <scope>NUCLEOTIDE SEQUENCE [LARGE SCALE GENOMIC DNA]</scope>
    <source>
        <strain evidence="5 6">QH-11</strain>
    </source>
</reference>
<dbReference type="Pfam" id="PF00135">
    <property type="entry name" value="COesterase"/>
    <property type="match status" value="1"/>
</dbReference>
<keyword evidence="6" id="KW-1185">Reference proteome</keyword>
<dbReference type="InterPro" id="IPR029058">
    <property type="entry name" value="AB_hydrolase_fold"/>
</dbReference>
<dbReference type="PATRIC" id="fig|1136941.3.peg.3519"/>
<dbReference type="GO" id="GO:0004104">
    <property type="term" value="F:cholinesterase activity"/>
    <property type="evidence" value="ECO:0007669"/>
    <property type="project" value="InterPro"/>
</dbReference>
<dbReference type="InterPro" id="IPR050309">
    <property type="entry name" value="Type-B_Carboxylest/Lipase"/>
</dbReference>
<dbReference type="EMBL" id="CP011853">
    <property type="protein sequence ID" value="ALG85908.1"/>
    <property type="molecule type" value="Genomic_DNA"/>
</dbReference>